<dbReference type="Proteomes" id="UP000064189">
    <property type="component" value="Unassembled WGS sequence"/>
</dbReference>
<dbReference type="AlphaFoldDB" id="A0A109MS85"/>
<dbReference type="EMBL" id="LNNH01000056">
    <property type="protein sequence ID" value="KWW11176.1"/>
    <property type="molecule type" value="Genomic_DNA"/>
</dbReference>
<proteinExistence type="predicted"/>
<keyword evidence="2" id="KW-1185">Reference proteome</keyword>
<evidence type="ECO:0000313" key="2">
    <source>
        <dbReference type="Proteomes" id="UP000064189"/>
    </source>
</evidence>
<protein>
    <submittedName>
        <fullName evidence="1">Uncharacterized protein</fullName>
    </submittedName>
</protein>
<comment type="caution">
    <text evidence="1">The sequence shown here is derived from an EMBL/GenBank/DDBJ whole genome shotgun (WGS) entry which is preliminary data.</text>
</comment>
<organism evidence="1 2">
    <name type="scientific">Peribacillus simplex</name>
    <dbReference type="NCBI Taxonomy" id="1478"/>
    <lineage>
        <taxon>Bacteria</taxon>
        <taxon>Bacillati</taxon>
        <taxon>Bacillota</taxon>
        <taxon>Bacilli</taxon>
        <taxon>Bacillales</taxon>
        <taxon>Bacillaceae</taxon>
        <taxon>Peribacillus</taxon>
    </lineage>
</organism>
<sequence length="79" mass="8788">MRDYVDPINAKLEEGPRTALERESLPNNGTVVVQIANTIGNEDFIFLLVTNITMTKETAAHSLSPVFLQESSIHDIFLT</sequence>
<accession>A0A109MS85</accession>
<evidence type="ECO:0000313" key="1">
    <source>
        <dbReference type="EMBL" id="KWW11176.1"/>
    </source>
</evidence>
<name>A0A109MS85_9BACI</name>
<gene>
    <name evidence="1" type="ORF">AS888_03105</name>
</gene>
<reference evidence="1 2" key="1">
    <citation type="submission" date="2015-11" db="EMBL/GenBank/DDBJ databases">
        <title>Genome Sequence of Bacillus simplex strain VanAntwerpen2.</title>
        <authorList>
            <person name="Couger M.B."/>
        </authorList>
    </citation>
    <scope>NUCLEOTIDE SEQUENCE [LARGE SCALE GENOMIC DNA]</scope>
    <source>
        <strain evidence="1 2">VanAntwerpen02</strain>
    </source>
</reference>